<dbReference type="SUPFAM" id="SSF53955">
    <property type="entry name" value="Lysozyme-like"/>
    <property type="match status" value="1"/>
</dbReference>
<dbReference type="CDD" id="cd00254">
    <property type="entry name" value="LT-like"/>
    <property type="match status" value="1"/>
</dbReference>
<gene>
    <name evidence="2" type="ORF">GKE97_05715</name>
</gene>
<accession>A0A6I2R0Q9</accession>
<organism evidence="2 3">
    <name type="scientific">Flavonifractor plautii</name>
    <name type="common">Fusobacterium plautii</name>
    <dbReference type="NCBI Taxonomy" id="292800"/>
    <lineage>
        <taxon>Bacteria</taxon>
        <taxon>Bacillati</taxon>
        <taxon>Bacillota</taxon>
        <taxon>Clostridia</taxon>
        <taxon>Eubacteriales</taxon>
        <taxon>Oscillospiraceae</taxon>
        <taxon>Flavonifractor</taxon>
    </lineage>
</organism>
<dbReference type="Pfam" id="PF01464">
    <property type="entry name" value="SLT"/>
    <property type="match status" value="1"/>
</dbReference>
<dbReference type="InterPro" id="IPR008258">
    <property type="entry name" value="Transglycosylase_SLT_dom_1"/>
</dbReference>
<dbReference type="Gene3D" id="1.10.530.10">
    <property type="match status" value="1"/>
</dbReference>
<dbReference type="EMBL" id="WKPR01000004">
    <property type="protein sequence ID" value="MSB19013.1"/>
    <property type="molecule type" value="Genomic_DNA"/>
</dbReference>
<dbReference type="RefSeq" id="WP_172697376.1">
    <property type="nucleotide sequence ID" value="NZ_WKPR01000004.1"/>
</dbReference>
<reference evidence="2 3" key="1">
    <citation type="journal article" date="2019" name="Nat. Med.">
        <title>A library of human gut bacterial isolates paired with longitudinal multiomics data enables mechanistic microbiome research.</title>
        <authorList>
            <person name="Poyet M."/>
            <person name="Groussin M."/>
            <person name="Gibbons S.M."/>
            <person name="Avila-Pacheco J."/>
            <person name="Jiang X."/>
            <person name="Kearney S.M."/>
            <person name="Perrotta A.R."/>
            <person name="Berdy B."/>
            <person name="Zhao S."/>
            <person name="Lieberman T.D."/>
            <person name="Swanson P.K."/>
            <person name="Smith M."/>
            <person name="Roesemann S."/>
            <person name="Alexander J.E."/>
            <person name="Rich S.A."/>
            <person name="Livny J."/>
            <person name="Vlamakis H."/>
            <person name="Clish C."/>
            <person name="Bullock K."/>
            <person name="Deik A."/>
            <person name="Scott J."/>
            <person name="Pierce K.A."/>
            <person name="Xavier R.J."/>
            <person name="Alm E.J."/>
        </authorList>
    </citation>
    <scope>NUCLEOTIDE SEQUENCE [LARGE SCALE GENOMIC DNA]</scope>
    <source>
        <strain evidence="2 3">BIOML-A2</strain>
    </source>
</reference>
<feature type="domain" description="Transglycosylase SLT" evidence="1">
    <location>
        <begin position="83"/>
        <end position="175"/>
    </location>
</feature>
<evidence type="ECO:0000313" key="3">
    <source>
        <dbReference type="Proteomes" id="UP000434475"/>
    </source>
</evidence>
<comment type="caution">
    <text evidence="2">The sequence shown here is derived from an EMBL/GenBank/DDBJ whole genome shotgun (WGS) entry which is preliminary data.</text>
</comment>
<dbReference type="InterPro" id="IPR023346">
    <property type="entry name" value="Lysozyme-like_dom_sf"/>
</dbReference>
<evidence type="ECO:0000313" key="2">
    <source>
        <dbReference type="EMBL" id="MSB19013.1"/>
    </source>
</evidence>
<dbReference type="Proteomes" id="UP000434475">
    <property type="component" value="Unassembled WGS sequence"/>
</dbReference>
<protein>
    <submittedName>
        <fullName evidence="2">Transglycosylase SLT domain-containing protein</fullName>
    </submittedName>
</protein>
<name>A0A6I2R0Q9_FLAPL</name>
<sequence>MVISAAILSAGAAVMAVPGVGAKEMEDTPVQTKVVSVEQFIQSSTEGEDPLEAEKIEEALVAQGYFRNDVPLTYDEQDFLHTACQESGVPYALALAVIEKETGFRNVIGDDGASCGFMQVQERWHWDRMERLGVTDLSDPFWNFRVGCDFLAELLDKYPVEEALTAYNSGSPGTSSYSQSVMEIYEKWKELVGDEVSGIKG</sequence>
<evidence type="ECO:0000259" key="1">
    <source>
        <dbReference type="Pfam" id="PF01464"/>
    </source>
</evidence>
<proteinExistence type="predicted"/>
<dbReference type="AlphaFoldDB" id="A0A6I2R0Q9"/>